<feature type="transmembrane region" description="Helical" evidence="7">
    <location>
        <begin position="79"/>
        <end position="103"/>
    </location>
</feature>
<dbReference type="Proteomes" id="UP000280696">
    <property type="component" value="Unassembled WGS sequence"/>
</dbReference>
<evidence type="ECO:0000259" key="8">
    <source>
        <dbReference type="PROSITE" id="PS50928"/>
    </source>
</evidence>
<evidence type="ECO:0000313" key="9">
    <source>
        <dbReference type="EMBL" id="RKI93593.1"/>
    </source>
</evidence>
<evidence type="ECO:0000256" key="3">
    <source>
        <dbReference type="ARBA" id="ARBA00022475"/>
    </source>
</evidence>
<feature type="transmembrane region" description="Helical" evidence="7">
    <location>
        <begin position="115"/>
        <end position="136"/>
    </location>
</feature>
<organism evidence="9 10">
    <name type="scientific">Parablautia intestinalis</name>
    <dbReference type="NCBI Taxonomy" id="2320100"/>
    <lineage>
        <taxon>Bacteria</taxon>
        <taxon>Bacillati</taxon>
        <taxon>Bacillota</taxon>
        <taxon>Clostridia</taxon>
        <taxon>Lachnospirales</taxon>
        <taxon>Lachnospiraceae</taxon>
        <taxon>Parablautia</taxon>
    </lineage>
</organism>
<reference evidence="9 10" key="1">
    <citation type="submission" date="2018-09" db="EMBL/GenBank/DDBJ databases">
        <title>Murine metabolic-syndrome-specific gut microbial biobank.</title>
        <authorList>
            <person name="Liu C."/>
        </authorList>
    </citation>
    <scope>NUCLEOTIDE SEQUENCE [LARGE SCALE GENOMIC DNA]</scope>
    <source>
        <strain evidence="9 10">0.1xD8-82</strain>
    </source>
</reference>
<accession>A0A3A9B1E2</accession>
<keyword evidence="2 7" id="KW-0813">Transport</keyword>
<evidence type="ECO:0000256" key="6">
    <source>
        <dbReference type="ARBA" id="ARBA00023136"/>
    </source>
</evidence>
<sequence length="287" mass="32704">MNIEHKKEKKGIFINWRLRLLSRILTVFLCMIVVYPLLFTILVSFKNNQEFYSNIWGVPQIWRWENYSYAWVGGKIGQYALNSVIVTFTAVIGSVLITAFGGYALSKMRIPKANLILSLFMVFNFVPGVAYYIPLYSQMIKLHINGTLLMLILPYLTWQIPFSIYIFKNFFDSIPSELIEAARIDGASELKAFFQVMLPLVRPALATVTVFNFISIWGEYMWASISATSSAKIQTIPVGLLYFRGEYGIEWGPFAAAITIIIVPLIIVFIYFQKYFVQGITSGAVKG</sequence>
<dbReference type="GO" id="GO:0005886">
    <property type="term" value="C:plasma membrane"/>
    <property type="evidence" value="ECO:0007669"/>
    <property type="project" value="UniProtKB-SubCell"/>
</dbReference>
<keyword evidence="4 7" id="KW-0812">Transmembrane</keyword>
<dbReference type="PANTHER" id="PTHR43744:SF12">
    <property type="entry name" value="ABC TRANSPORTER PERMEASE PROTEIN MG189-RELATED"/>
    <property type="match status" value="1"/>
</dbReference>
<evidence type="ECO:0000256" key="1">
    <source>
        <dbReference type="ARBA" id="ARBA00004651"/>
    </source>
</evidence>
<evidence type="ECO:0000313" key="10">
    <source>
        <dbReference type="Proteomes" id="UP000280696"/>
    </source>
</evidence>
<feature type="transmembrane region" description="Helical" evidence="7">
    <location>
        <begin position="148"/>
        <end position="171"/>
    </location>
</feature>
<evidence type="ECO:0000256" key="4">
    <source>
        <dbReference type="ARBA" id="ARBA00022692"/>
    </source>
</evidence>
<dbReference type="GO" id="GO:0055085">
    <property type="term" value="P:transmembrane transport"/>
    <property type="evidence" value="ECO:0007669"/>
    <property type="project" value="InterPro"/>
</dbReference>
<dbReference type="PROSITE" id="PS50928">
    <property type="entry name" value="ABC_TM1"/>
    <property type="match status" value="1"/>
</dbReference>
<evidence type="ECO:0000256" key="2">
    <source>
        <dbReference type="ARBA" id="ARBA00022448"/>
    </source>
</evidence>
<evidence type="ECO:0000256" key="5">
    <source>
        <dbReference type="ARBA" id="ARBA00022989"/>
    </source>
</evidence>
<dbReference type="Gene3D" id="1.10.3720.10">
    <property type="entry name" value="MetI-like"/>
    <property type="match status" value="1"/>
</dbReference>
<dbReference type="EMBL" id="RAYQ01000002">
    <property type="protein sequence ID" value="RKI93593.1"/>
    <property type="molecule type" value="Genomic_DNA"/>
</dbReference>
<keyword evidence="5 7" id="KW-1133">Transmembrane helix</keyword>
<feature type="domain" description="ABC transmembrane type-1" evidence="8">
    <location>
        <begin position="80"/>
        <end position="272"/>
    </location>
</feature>
<dbReference type="CDD" id="cd06261">
    <property type="entry name" value="TM_PBP2"/>
    <property type="match status" value="1"/>
</dbReference>
<dbReference type="PANTHER" id="PTHR43744">
    <property type="entry name" value="ABC TRANSPORTER PERMEASE PROTEIN MG189-RELATED-RELATED"/>
    <property type="match status" value="1"/>
</dbReference>
<dbReference type="SUPFAM" id="SSF161098">
    <property type="entry name" value="MetI-like"/>
    <property type="match status" value="1"/>
</dbReference>
<name>A0A3A9B1E2_9FIRM</name>
<keyword evidence="3" id="KW-1003">Cell membrane</keyword>
<dbReference type="Pfam" id="PF00528">
    <property type="entry name" value="BPD_transp_1"/>
    <property type="match status" value="1"/>
</dbReference>
<protein>
    <submittedName>
        <fullName evidence="9">Carbohydrate ABC transporter permease</fullName>
    </submittedName>
</protein>
<feature type="transmembrane region" description="Helical" evidence="7">
    <location>
        <begin position="20"/>
        <end position="45"/>
    </location>
</feature>
<feature type="transmembrane region" description="Helical" evidence="7">
    <location>
        <begin position="251"/>
        <end position="272"/>
    </location>
</feature>
<comment type="subcellular location">
    <subcellularLocation>
        <location evidence="1 7">Cell membrane</location>
        <topology evidence="1 7">Multi-pass membrane protein</topology>
    </subcellularLocation>
</comment>
<feature type="transmembrane region" description="Helical" evidence="7">
    <location>
        <begin position="192"/>
        <end position="214"/>
    </location>
</feature>
<gene>
    <name evidence="9" type="ORF">D7V94_02545</name>
</gene>
<comment type="similarity">
    <text evidence="7">Belongs to the binding-protein-dependent transport system permease family.</text>
</comment>
<dbReference type="InterPro" id="IPR035906">
    <property type="entry name" value="MetI-like_sf"/>
</dbReference>
<proteinExistence type="inferred from homology"/>
<keyword evidence="6 7" id="KW-0472">Membrane</keyword>
<dbReference type="AlphaFoldDB" id="A0A3A9B1E2"/>
<comment type="caution">
    <text evidence="9">The sequence shown here is derived from an EMBL/GenBank/DDBJ whole genome shotgun (WGS) entry which is preliminary data.</text>
</comment>
<dbReference type="InterPro" id="IPR000515">
    <property type="entry name" value="MetI-like"/>
</dbReference>
<evidence type="ECO:0000256" key="7">
    <source>
        <dbReference type="RuleBase" id="RU363032"/>
    </source>
</evidence>
<dbReference type="RefSeq" id="WP_120466480.1">
    <property type="nucleotide sequence ID" value="NZ_RAYQ01000002.1"/>
</dbReference>
<keyword evidence="10" id="KW-1185">Reference proteome</keyword>
<dbReference type="OrthoDB" id="42677at2"/>